<organism evidence="3 4">
    <name type="scientific">Haematobacter genomosp. 1</name>
    <dbReference type="NCBI Taxonomy" id="366618"/>
    <lineage>
        <taxon>Bacteria</taxon>
        <taxon>Pseudomonadati</taxon>
        <taxon>Pseudomonadota</taxon>
        <taxon>Alphaproteobacteria</taxon>
        <taxon>Rhodobacterales</taxon>
        <taxon>Paracoccaceae</taxon>
        <taxon>Haematobacter</taxon>
    </lineage>
</organism>
<evidence type="ECO:0000256" key="1">
    <source>
        <dbReference type="PROSITE-ProRule" id="PRU00169"/>
    </source>
</evidence>
<protein>
    <submittedName>
        <fullName evidence="3">Response regulator</fullName>
    </submittedName>
</protein>
<reference evidence="3 4" key="1">
    <citation type="submission" date="2016-12" db="EMBL/GenBank/DDBJ databases">
        <title>Comparison of Traditional DNA-DNA Hybridization with In Silico Genomic Analysis.</title>
        <authorList>
            <person name="Nicholson A.C."/>
            <person name="Humrighouse B.W."/>
            <person name="Graziano J."/>
            <person name="Lasker B."/>
            <person name="Whitney A.M."/>
            <person name="Mcquiston J.R."/>
        </authorList>
    </citation>
    <scope>NUCLEOTIDE SEQUENCE [LARGE SCALE GENOMIC DNA]</scope>
    <source>
        <strain evidence="3 4">H2240</strain>
    </source>
</reference>
<name>A0A212AF24_9RHOB</name>
<evidence type="ECO:0000259" key="2">
    <source>
        <dbReference type="PROSITE" id="PS50110"/>
    </source>
</evidence>
<feature type="domain" description="Response regulatory" evidence="2">
    <location>
        <begin position="14"/>
        <end position="125"/>
    </location>
</feature>
<keyword evidence="1" id="KW-0597">Phosphoprotein</keyword>
<keyword evidence="4" id="KW-1185">Reference proteome</keyword>
<dbReference type="Gene3D" id="3.40.50.2300">
    <property type="match status" value="1"/>
</dbReference>
<accession>A0A212AF24</accession>
<dbReference type="OrthoDB" id="582170at2"/>
<dbReference type="PROSITE" id="PS50110">
    <property type="entry name" value="RESPONSE_REGULATORY"/>
    <property type="match status" value="1"/>
</dbReference>
<dbReference type="InterPro" id="IPR011006">
    <property type="entry name" value="CheY-like_superfamily"/>
</dbReference>
<dbReference type="Proteomes" id="UP000196878">
    <property type="component" value="Unassembled WGS sequence"/>
</dbReference>
<dbReference type="SUPFAM" id="SSF52172">
    <property type="entry name" value="CheY-like"/>
    <property type="match status" value="1"/>
</dbReference>
<dbReference type="InterPro" id="IPR001789">
    <property type="entry name" value="Sig_transdc_resp-reg_receiver"/>
</dbReference>
<dbReference type="GO" id="GO:0000160">
    <property type="term" value="P:phosphorelay signal transduction system"/>
    <property type="evidence" value="ECO:0007669"/>
    <property type="project" value="InterPro"/>
</dbReference>
<dbReference type="SMART" id="SM00448">
    <property type="entry name" value="REC"/>
    <property type="match status" value="1"/>
</dbReference>
<dbReference type="EMBL" id="NIPW01000006">
    <property type="protein sequence ID" value="OWJ80021.1"/>
    <property type="molecule type" value="Genomic_DNA"/>
</dbReference>
<gene>
    <name evidence="3" type="ORF">CDV49_04395</name>
</gene>
<proteinExistence type="predicted"/>
<feature type="modified residue" description="4-aspartylphosphate" evidence="1">
    <location>
        <position position="64"/>
    </location>
</feature>
<dbReference type="AlphaFoldDB" id="A0A212AF24"/>
<evidence type="ECO:0000313" key="4">
    <source>
        <dbReference type="Proteomes" id="UP000196878"/>
    </source>
</evidence>
<evidence type="ECO:0000313" key="3">
    <source>
        <dbReference type="EMBL" id="OWJ80021.1"/>
    </source>
</evidence>
<comment type="caution">
    <text evidence="3">The sequence shown here is derived from an EMBL/GenBank/DDBJ whole genome shotgun (WGS) entry which is preliminary data.</text>
</comment>
<sequence>MSSAISGKMLSGKNILIVEDEAILALDLTFVMEDMGASVIGPCHRLRRALEVLGQGQIDGAILDVDLAGEAVFPLADDLVLRHVPIVFHTGRHNSGELTRRYKGAAVCAKPTQPENVALTLAALIENDMEIAPGSSGH</sequence>
<dbReference type="RefSeq" id="WP_088214349.1">
    <property type="nucleotide sequence ID" value="NZ_NIPW01000006.1"/>
</dbReference>